<feature type="compositionally biased region" description="Polar residues" evidence="1">
    <location>
        <begin position="1"/>
        <end position="11"/>
    </location>
</feature>
<feature type="domain" description="PARP catalytic" evidence="2">
    <location>
        <begin position="279"/>
        <end position="366"/>
    </location>
</feature>
<dbReference type="RefSeq" id="XP_007766118.1">
    <property type="nucleotide sequence ID" value="XM_007767928.1"/>
</dbReference>
<evidence type="ECO:0000256" key="1">
    <source>
        <dbReference type="SAM" id="MobiDB-lite"/>
    </source>
</evidence>
<evidence type="ECO:0000313" key="4">
    <source>
        <dbReference type="Proteomes" id="UP000053558"/>
    </source>
</evidence>
<accession>A0A5M3N0J4</accession>
<gene>
    <name evidence="3" type="ORF">CONPUDRAFT_120261</name>
</gene>
<sequence>MNSTPSSSSSVIFAPDPANRPKTTMSSQLCIECHQKPKFTNGNTVHPYCGRTCAQAAKQSSTPTKGDALCDHCHAFPKRVEGKVTHPYCSRTCADDALCLNCHNRLKFCDNATGKVHDYCGKTCAMSARSGLGGGNRSTITRRNVAVGGASPKNECLMQCGRAAFRRHHFCSRSCASKADKKAPTIIEVPKGHSVFDSVVDQFETSWRDGTPCPTVERVYRVVISGNLVHKYKAYRTKIEGKGDFSSKGESPGNERRRWHGTKRACALGDNGHTSLCTSSVCSLCAIIRTSYKMKFMGSNTGWGRFGRGIYTSSASSKSDAYAKNLGASTTKALILNKVVVGKGYKTTQDQPAFTSPPVGYDSVLAELGVGLNYDELVCYTDDAIRPAYLVIYA</sequence>
<dbReference type="Proteomes" id="UP000053558">
    <property type="component" value="Unassembled WGS sequence"/>
</dbReference>
<dbReference type="PANTHER" id="PTHR31681:SF3">
    <property type="entry name" value="OS04G0690100 PROTEIN"/>
    <property type="match status" value="1"/>
</dbReference>
<evidence type="ECO:0000313" key="3">
    <source>
        <dbReference type="EMBL" id="EIW84411.1"/>
    </source>
</evidence>
<organism evidence="3 4">
    <name type="scientific">Coniophora puteana (strain RWD-64-598)</name>
    <name type="common">Brown rot fungus</name>
    <dbReference type="NCBI Taxonomy" id="741705"/>
    <lineage>
        <taxon>Eukaryota</taxon>
        <taxon>Fungi</taxon>
        <taxon>Dikarya</taxon>
        <taxon>Basidiomycota</taxon>
        <taxon>Agaricomycotina</taxon>
        <taxon>Agaricomycetes</taxon>
        <taxon>Agaricomycetidae</taxon>
        <taxon>Boletales</taxon>
        <taxon>Coniophorineae</taxon>
        <taxon>Coniophoraceae</taxon>
        <taxon>Coniophora</taxon>
    </lineage>
</organism>
<comment type="caution">
    <text evidence="3">The sequence shown here is derived from an EMBL/GenBank/DDBJ whole genome shotgun (WGS) entry which is preliminary data.</text>
</comment>
<dbReference type="SUPFAM" id="SSF56399">
    <property type="entry name" value="ADP-ribosylation"/>
    <property type="match status" value="1"/>
</dbReference>
<dbReference type="AlphaFoldDB" id="A0A5M3N0J4"/>
<keyword evidence="4" id="KW-1185">Reference proteome</keyword>
<reference evidence="4" key="1">
    <citation type="journal article" date="2012" name="Science">
        <title>The Paleozoic origin of enzymatic lignin decomposition reconstructed from 31 fungal genomes.</title>
        <authorList>
            <person name="Floudas D."/>
            <person name="Binder M."/>
            <person name="Riley R."/>
            <person name="Barry K."/>
            <person name="Blanchette R.A."/>
            <person name="Henrissat B."/>
            <person name="Martinez A.T."/>
            <person name="Otillar R."/>
            <person name="Spatafora J.W."/>
            <person name="Yadav J.S."/>
            <person name="Aerts A."/>
            <person name="Benoit I."/>
            <person name="Boyd A."/>
            <person name="Carlson A."/>
            <person name="Copeland A."/>
            <person name="Coutinho P.M."/>
            <person name="de Vries R.P."/>
            <person name="Ferreira P."/>
            <person name="Findley K."/>
            <person name="Foster B."/>
            <person name="Gaskell J."/>
            <person name="Glotzer D."/>
            <person name="Gorecki P."/>
            <person name="Heitman J."/>
            <person name="Hesse C."/>
            <person name="Hori C."/>
            <person name="Igarashi K."/>
            <person name="Jurgens J.A."/>
            <person name="Kallen N."/>
            <person name="Kersten P."/>
            <person name="Kohler A."/>
            <person name="Kuees U."/>
            <person name="Kumar T.K.A."/>
            <person name="Kuo A."/>
            <person name="LaButti K."/>
            <person name="Larrondo L.F."/>
            <person name="Lindquist E."/>
            <person name="Ling A."/>
            <person name="Lombard V."/>
            <person name="Lucas S."/>
            <person name="Lundell T."/>
            <person name="Martin R."/>
            <person name="McLaughlin D.J."/>
            <person name="Morgenstern I."/>
            <person name="Morin E."/>
            <person name="Murat C."/>
            <person name="Nagy L.G."/>
            <person name="Nolan M."/>
            <person name="Ohm R.A."/>
            <person name="Patyshakuliyeva A."/>
            <person name="Rokas A."/>
            <person name="Ruiz-Duenas F.J."/>
            <person name="Sabat G."/>
            <person name="Salamov A."/>
            <person name="Samejima M."/>
            <person name="Schmutz J."/>
            <person name="Slot J.C."/>
            <person name="St John F."/>
            <person name="Stenlid J."/>
            <person name="Sun H."/>
            <person name="Sun S."/>
            <person name="Syed K."/>
            <person name="Tsang A."/>
            <person name="Wiebenga A."/>
            <person name="Young D."/>
            <person name="Pisabarro A."/>
            <person name="Eastwood D.C."/>
            <person name="Martin F."/>
            <person name="Cullen D."/>
            <person name="Grigoriev I.V."/>
            <person name="Hibbett D.S."/>
        </authorList>
    </citation>
    <scope>NUCLEOTIDE SEQUENCE [LARGE SCALE GENOMIC DNA]</scope>
    <source>
        <strain evidence="4">RWD-64-598 SS2</strain>
    </source>
</reference>
<protein>
    <submittedName>
        <fullName evidence="3">ADP-ribosylation</fullName>
    </submittedName>
</protein>
<dbReference type="OMA" id="KEANGCW"/>
<dbReference type="GeneID" id="19199535"/>
<dbReference type="InterPro" id="IPR012317">
    <property type="entry name" value="Poly(ADP-ribose)pol_cat_dom"/>
</dbReference>
<dbReference type="OrthoDB" id="9514740at2759"/>
<dbReference type="Gene3D" id="3.90.228.10">
    <property type="match status" value="1"/>
</dbReference>
<dbReference type="PANTHER" id="PTHR31681">
    <property type="entry name" value="C2H2-LIKE ZINC FINGER PROTEIN"/>
    <property type="match status" value="1"/>
</dbReference>
<dbReference type="GO" id="GO:0003950">
    <property type="term" value="F:NAD+ poly-ADP-ribosyltransferase activity"/>
    <property type="evidence" value="ECO:0007669"/>
    <property type="project" value="InterPro"/>
</dbReference>
<proteinExistence type="predicted"/>
<evidence type="ECO:0000259" key="2">
    <source>
        <dbReference type="Pfam" id="PF00644"/>
    </source>
</evidence>
<feature type="region of interest" description="Disordered" evidence="1">
    <location>
        <begin position="1"/>
        <end position="21"/>
    </location>
</feature>
<dbReference type="EMBL" id="JH711575">
    <property type="protein sequence ID" value="EIW84411.1"/>
    <property type="molecule type" value="Genomic_DNA"/>
</dbReference>
<name>A0A5M3N0J4_CONPW</name>
<dbReference type="KEGG" id="cput:CONPUDRAFT_120261"/>
<dbReference type="Pfam" id="PF00644">
    <property type="entry name" value="PARP"/>
    <property type="match status" value="1"/>
</dbReference>